<protein>
    <submittedName>
        <fullName evidence="3">GntR family transcriptional regulator YhfZ</fullName>
    </submittedName>
</protein>
<dbReference type="CDD" id="cd13533">
    <property type="entry name" value="PBP2_Yhfz"/>
    <property type="match status" value="1"/>
</dbReference>
<name>A0ABW8TGH6_9CLOT</name>
<dbReference type="NCBIfam" id="NF041241">
    <property type="entry name" value="YhfZ_full"/>
    <property type="match status" value="1"/>
</dbReference>
<dbReference type="Gene3D" id="3.40.190.10">
    <property type="entry name" value="Periplasmic binding protein-like II"/>
    <property type="match status" value="2"/>
</dbReference>
<dbReference type="Gene3D" id="1.10.10.10">
    <property type="entry name" value="Winged helix-like DNA-binding domain superfamily/Winged helix DNA-binding domain"/>
    <property type="match status" value="1"/>
</dbReference>
<proteinExistence type="predicted"/>
<gene>
    <name evidence="3" type="primary">yhfZ</name>
    <name evidence="3" type="ORF">ACJDT4_12840</name>
</gene>
<dbReference type="EMBL" id="JBJIAA010000010">
    <property type="protein sequence ID" value="MFL0251306.1"/>
    <property type="molecule type" value="Genomic_DNA"/>
</dbReference>
<dbReference type="RefSeq" id="WP_406787966.1">
    <property type="nucleotide sequence ID" value="NZ_JBJIAA010000010.1"/>
</dbReference>
<dbReference type="InterPro" id="IPR032791">
    <property type="entry name" value="YhfZ_C"/>
</dbReference>
<feature type="domain" description="Uncharacterised protein YhfZ C-terminal" evidence="2">
    <location>
        <begin position="77"/>
        <end position="305"/>
    </location>
</feature>
<dbReference type="SUPFAM" id="SSF53850">
    <property type="entry name" value="Periplasmic binding protein-like II"/>
    <property type="match status" value="1"/>
</dbReference>
<comment type="caution">
    <text evidence="3">The sequence shown here is derived from an EMBL/GenBank/DDBJ whole genome shotgun (WGS) entry which is preliminary data.</text>
</comment>
<feature type="domain" description="YhfZ helix-turn-helix" evidence="1">
    <location>
        <begin position="26"/>
        <end position="72"/>
    </location>
</feature>
<sequence length="305" mass="34651">MIKRELMQKNGIIAMKLAQEFLSKECGDRIDTVSNYSEKFDIARGTVQNAIKFLQDEKAIFLEARGHMGTFIVKINYEKLLQVSGIGSIVGVMPLPYSKLYEGIATGLYNTMEESKIPFNLAYMRGSANRIKALSKGRYDFALISKLAAENLMETENLEVIMDFGEFSYVSEHAIIFHDFSRKSIENGMKIGIDNSSIDHKILTQKQCSGKRVIMVELPYNQIISKVMNGEIDAAIWNIDEIIDRKLNLKYYPMSSKYDNKDTNAVVVVESSKSDIKAILKRYLKKSKILDIQKKIVKGAIVPRY</sequence>
<dbReference type="InterPro" id="IPR036388">
    <property type="entry name" value="WH-like_DNA-bd_sf"/>
</dbReference>
<evidence type="ECO:0000313" key="3">
    <source>
        <dbReference type="EMBL" id="MFL0251306.1"/>
    </source>
</evidence>
<dbReference type="Pfam" id="PF14502">
    <property type="entry name" value="HTH_41"/>
    <property type="match status" value="1"/>
</dbReference>
<accession>A0ABW8TGH6</accession>
<dbReference type="Proteomes" id="UP001623592">
    <property type="component" value="Unassembled WGS sequence"/>
</dbReference>
<evidence type="ECO:0000313" key="4">
    <source>
        <dbReference type="Proteomes" id="UP001623592"/>
    </source>
</evidence>
<organism evidence="3 4">
    <name type="scientific">Clostridium neuense</name>
    <dbReference type="NCBI Taxonomy" id="1728934"/>
    <lineage>
        <taxon>Bacteria</taxon>
        <taxon>Bacillati</taxon>
        <taxon>Bacillota</taxon>
        <taxon>Clostridia</taxon>
        <taxon>Eubacteriales</taxon>
        <taxon>Clostridiaceae</taxon>
        <taxon>Clostridium</taxon>
    </lineage>
</organism>
<keyword evidence="4" id="KW-1185">Reference proteome</keyword>
<evidence type="ECO:0000259" key="2">
    <source>
        <dbReference type="Pfam" id="PF14503"/>
    </source>
</evidence>
<dbReference type="InterPro" id="IPR041444">
    <property type="entry name" value="HTH_41"/>
</dbReference>
<evidence type="ECO:0000259" key="1">
    <source>
        <dbReference type="Pfam" id="PF14502"/>
    </source>
</evidence>
<reference evidence="3 4" key="1">
    <citation type="submission" date="2024-11" db="EMBL/GenBank/DDBJ databases">
        <authorList>
            <person name="Heng Y.C."/>
            <person name="Lim A.C.H."/>
            <person name="Lee J.K.Y."/>
            <person name="Kittelmann S."/>
        </authorList>
    </citation>
    <scope>NUCLEOTIDE SEQUENCE [LARGE SCALE GENOMIC DNA]</scope>
    <source>
        <strain evidence="3 4">WILCCON 0114</strain>
    </source>
</reference>
<dbReference type="Pfam" id="PF14503">
    <property type="entry name" value="YhfZ_C"/>
    <property type="match status" value="1"/>
</dbReference>